<dbReference type="InterPro" id="IPR027417">
    <property type="entry name" value="P-loop_NTPase"/>
</dbReference>
<dbReference type="InterPro" id="IPR001865">
    <property type="entry name" value="Ribosomal_uS2"/>
</dbReference>
<gene>
    <name evidence="4" type="ORF">HAX54_020966</name>
</gene>
<evidence type="ECO:0000256" key="1">
    <source>
        <dbReference type="ARBA" id="ARBA00006242"/>
    </source>
</evidence>
<dbReference type="SUPFAM" id="SSF52313">
    <property type="entry name" value="Ribosomal protein S2"/>
    <property type="match status" value="1"/>
</dbReference>
<dbReference type="Gene3D" id="3.40.50.300">
    <property type="entry name" value="P-loop containing nucleotide triphosphate hydrolases"/>
    <property type="match status" value="1"/>
</dbReference>
<keyword evidence="5" id="KW-1185">Reference proteome</keyword>
<dbReference type="PANTHER" id="PTHR48082">
    <property type="entry name" value="ATP SYNTHASE SUBUNIT ALPHA, MITOCHONDRIAL"/>
    <property type="match status" value="1"/>
</dbReference>
<accession>A0ABS8US51</accession>
<dbReference type="Pfam" id="PF00006">
    <property type="entry name" value="ATP-synt_ab"/>
    <property type="match status" value="1"/>
</dbReference>
<feature type="domain" description="ATPase F1/V1/A1 complex alpha/beta subunit nucleotide-binding" evidence="3">
    <location>
        <begin position="107"/>
        <end position="187"/>
    </location>
</feature>
<dbReference type="Gene3D" id="3.40.50.10490">
    <property type="entry name" value="Glucose-6-phosphate isomerase like protein, domain 1"/>
    <property type="match status" value="1"/>
</dbReference>
<comment type="caution">
    <text evidence="4">The sequence shown here is derived from an EMBL/GenBank/DDBJ whole genome shotgun (WGS) entry which is preliminary data.</text>
</comment>
<evidence type="ECO:0000259" key="3">
    <source>
        <dbReference type="Pfam" id="PF00006"/>
    </source>
</evidence>
<dbReference type="PANTHER" id="PTHR48082:SF2">
    <property type="entry name" value="ATP SYNTHASE SUBUNIT ALPHA, MITOCHONDRIAL"/>
    <property type="match status" value="1"/>
</dbReference>
<evidence type="ECO:0000256" key="2">
    <source>
        <dbReference type="ARBA" id="ARBA00008936"/>
    </source>
</evidence>
<comment type="similarity">
    <text evidence="2">Belongs to the ATPase alpha/beta chains family.</text>
</comment>
<sequence>MMEAGVHFGHGTRKWNPKMAPYISAKRKGLASIDLELVKGLRVKLQRVSRDSLRQREIRGHLGRVVNALAKPIDGRGEISASEFRLIESAAPGIISRRSVYDPLQTGLSAIDSMIPRTWSARTNYWGQTETGKTAVATDTILNQGQNVICVYVAIGQKALVAQVVTTLQERGAMEYTIVVAETADSLLHYNTLLLIQEPLWLNILCIVNDTL</sequence>
<dbReference type="Proteomes" id="UP000823775">
    <property type="component" value="Unassembled WGS sequence"/>
</dbReference>
<reference evidence="4 5" key="1">
    <citation type="journal article" date="2021" name="BMC Genomics">
        <title>Datura genome reveals duplications of psychoactive alkaloid biosynthetic genes and high mutation rate following tissue culture.</title>
        <authorList>
            <person name="Rajewski A."/>
            <person name="Carter-House D."/>
            <person name="Stajich J."/>
            <person name="Litt A."/>
        </authorList>
    </citation>
    <scope>NUCLEOTIDE SEQUENCE [LARGE SCALE GENOMIC DNA]</scope>
    <source>
        <strain evidence="4">AR-01</strain>
    </source>
</reference>
<dbReference type="Pfam" id="PF00318">
    <property type="entry name" value="Ribosomal_S2"/>
    <property type="match status" value="1"/>
</dbReference>
<dbReference type="EMBL" id="JACEIK010002517">
    <property type="protein sequence ID" value="MCD9637593.1"/>
    <property type="molecule type" value="Genomic_DNA"/>
</dbReference>
<evidence type="ECO:0000313" key="4">
    <source>
        <dbReference type="EMBL" id="MCD9637593.1"/>
    </source>
</evidence>
<protein>
    <recommendedName>
        <fullName evidence="3">ATPase F1/V1/A1 complex alpha/beta subunit nucleotide-binding domain-containing protein</fullName>
    </recommendedName>
</protein>
<name>A0ABS8US51_DATST</name>
<proteinExistence type="inferred from homology"/>
<dbReference type="InterPro" id="IPR000194">
    <property type="entry name" value="ATPase_F1/V1/A1_a/bsu_nucl-bd"/>
</dbReference>
<dbReference type="InterPro" id="IPR005294">
    <property type="entry name" value="ATP_synth_F1_asu"/>
</dbReference>
<evidence type="ECO:0000313" key="5">
    <source>
        <dbReference type="Proteomes" id="UP000823775"/>
    </source>
</evidence>
<dbReference type="SUPFAM" id="SSF52540">
    <property type="entry name" value="P-loop containing nucleoside triphosphate hydrolases"/>
    <property type="match status" value="1"/>
</dbReference>
<dbReference type="InterPro" id="IPR023591">
    <property type="entry name" value="Ribosomal_uS2_flav_dom_sf"/>
</dbReference>
<comment type="similarity">
    <text evidence="1">Belongs to the universal ribosomal protein uS2 family.</text>
</comment>
<organism evidence="4 5">
    <name type="scientific">Datura stramonium</name>
    <name type="common">Jimsonweed</name>
    <name type="synonym">Common thornapple</name>
    <dbReference type="NCBI Taxonomy" id="4076"/>
    <lineage>
        <taxon>Eukaryota</taxon>
        <taxon>Viridiplantae</taxon>
        <taxon>Streptophyta</taxon>
        <taxon>Embryophyta</taxon>
        <taxon>Tracheophyta</taxon>
        <taxon>Spermatophyta</taxon>
        <taxon>Magnoliopsida</taxon>
        <taxon>eudicotyledons</taxon>
        <taxon>Gunneridae</taxon>
        <taxon>Pentapetalae</taxon>
        <taxon>asterids</taxon>
        <taxon>lamiids</taxon>
        <taxon>Solanales</taxon>
        <taxon>Solanaceae</taxon>
        <taxon>Solanoideae</taxon>
        <taxon>Datureae</taxon>
        <taxon>Datura</taxon>
    </lineage>
</organism>